<evidence type="ECO:0000313" key="3">
    <source>
        <dbReference type="Proteomes" id="UP000041254"/>
    </source>
</evidence>
<dbReference type="Proteomes" id="UP000041254">
    <property type="component" value="Unassembled WGS sequence"/>
</dbReference>
<sequence length="531" mass="58313">MELRRAFRRLADRQGLMDLTGFYSFNDFAEMVSSGDLERQELREVWDGQKKVISSLFEDVEMEEHTPAPLSAEESEWRGIFIGLSGSADGALLFDKFVQFASDRPLPALESLWLRHVGGRSLAASLPQFLSLMASLPAVSVSARGPIELREPVEEESVRELAQAPVGTVSPSNELLDNVPGGAREEFANAAKGAREITFDAFTQVPRVRRMVDVGDIDEVELWSLWSRSTDNRPSATVSQYAATIRRLDQLFEEEVAEGPPSKKLPSPSSAPPSIDLSATTSAASESSLVPAPSWIPGMPNRGGGGEGTVVSKMRVALGKRRGGDEEGVKGEQAAVSLGVAPKESLMALLRQVTDNGLSCPAYVDKNIRTLAQQLNQMPENFICRGRKALLKTLAGGWKLDYTSSDTVRFNKGLSGLAKTIPGSIFMKLEQQLLTDSILSDFEYTERIGSVDVTLTGVWDVRLRTSQFTNKPVFMFEQTFEKASYGFVNSKCTTWPSLRPYAGMELVYVDADLQIVRGNAETSLFVFSRIM</sequence>
<name>A0A0G4GEF6_VITBC</name>
<dbReference type="VEuPathDB" id="CryptoDB:Vbra_942"/>
<reference evidence="2 3" key="1">
    <citation type="submission" date="2014-11" db="EMBL/GenBank/DDBJ databases">
        <authorList>
            <person name="Zhu J."/>
            <person name="Qi W."/>
            <person name="Song R."/>
        </authorList>
    </citation>
    <scope>NUCLEOTIDE SEQUENCE [LARGE SCALE GENOMIC DNA]</scope>
</reference>
<evidence type="ECO:0000313" key="2">
    <source>
        <dbReference type="EMBL" id="CEM27718.1"/>
    </source>
</evidence>
<proteinExistence type="predicted"/>
<dbReference type="InParanoid" id="A0A0G4GEF6"/>
<dbReference type="AlphaFoldDB" id="A0A0G4GEF6"/>
<organism evidence="2 3">
    <name type="scientific">Vitrella brassicaformis (strain CCMP3155)</name>
    <dbReference type="NCBI Taxonomy" id="1169540"/>
    <lineage>
        <taxon>Eukaryota</taxon>
        <taxon>Sar</taxon>
        <taxon>Alveolata</taxon>
        <taxon>Colpodellida</taxon>
        <taxon>Vitrellaceae</taxon>
        <taxon>Vitrella</taxon>
    </lineage>
</organism>
<feature type="region of interest" description="Disordered" evidence="1">
    <location>
        <begin position="256"/>
        <end position="308"/>
    </location>
</feature>
<protein>
    <recommendedName>
        <fullName evidence="4">Plastid lipid-associated protein/fibrillin conserved domain-containing protein</fullName>
    </recommendedName>
</protein>
<evidence type="ECO:0008006" key="4">
    <source>
        <dbReference type="Google" id="ProtNLM"/>
    </source>
</evidence>
<dbReference type="OrthoDB" id="189024at2759"/>
<dbReference type="EMBL" id="CDMY01000639">
    <property type="protein sequence ID" value="CEM27718.1"/>
    <property type="molecule type" value="Genomic_DNA"/>
</dbReference>
<gene>
    <name evidence="2" type="ORF">Vbra_942</name>
</gene>
<dbReference type="OMA" id="WELAYST"/>
<feature type="compositionally biased region" description="Low complexity" evidence="1">
    <location>
        <begin position="260"/>
        <end position="288"/>
    </location>
</feature>
<evidence type="ECO:0000256" key="1">
    <source>
        <dbReference type="SAM" id="MobiDB-lite"/>
    </source>
</evidence>
<keyword evidence="3" id="KW-1185">Reference proteome</keyword>
<accession>A0A0G4GEF6</accession>